<dbReference type="PANTHER" id="PTHR43806">
    <property type="entry name" value="PEPTIDASE S8"/>
    <property type="match status" value="1"/>
</dbReference>
<sequence length="477" mass="51266">MNMTKNYAAALSFGVLTAFAAPAAGAAEEQYIIDRESSERTSLTHHENIEELPNLGLAIHTPAAGEAPAPGSEKSVARYTDFFFDDHEDHFFNDEYFEHQWSHEFMDMPSIWEAALTDTEPVTVAVIDSGIDTEHNDLQNRLADGAYNAIDDSDDVTDLTGHGTQVAGIIAAEADNNFGIAGIAGTSPVEILPVKVSEDSGSSSSATMLRGVDYALEHDADIINISLGAPTFSDAEAIAMERAADDGALVVASSGNEGDTAPFYPASHDGVIAVGSHAEDGTLSNFSTHHDQVDIVAPGEELVTTHIQNDFVIATGTSFAAPVFAGFSALLLQNHEELTYTDVQQAALDHGQFQEQTTDLEAGPFSRLDAGRLWESVTYDPWDNGETAEVDSDHTWTITFSEPPAIDDPADVIEIAGSDGEPVENLEMALDGNEIHITAPPAGYNEDERYRLYVNDEITNEAGEPLPDGVYQIFQVK</sequence>
<keyword evidence="4" id="KW-0964">Secreted</keyword>
<comment type="subcellular location">
    <subcellularLocation>
        <location evidence="2">Secreted</location>
    </subcellularLocation>
</comment>
<gene>
    <name evidence="13" type="ORF">B0H94_10438</name>
</gene>
<dbReference type="InterPro" id="IPR022398">
    <property type="entry name" value="Peptidase_S8_His-AS"/>
</dbReference>
<evidence type="ECO:0000256" key="4">
    <source>
        <dbReference type="ARBA" id="ARBA00022525"/>
    </source>
</evidence>
<organism evidence="13 14">
    <name type="scientific">Salsuginibacillus halophilus</name>
    <dbReference type="NCBI Taxonomy" id="517424"/>
    <lineage>
        <taxon>Bacteria</taxon>
        <taxon>Bacillati</taxon>
        <taxon>Bacillota</taxon>
        <taxon>Bacilli</taxon>
        <taxon>Bacillales</taxon>
        <taxon>Bacillaceae</taxon>
        <taxon>Salsuginibacillus</taxon>
    </lineage>
</organism>
<evidence type="ECO:0000256" key="11">
    <source>
        <dbReference type="SAM" id="SignalP"/>
    </source>
</evidence>
<dbReference type="PROSITE" id="PS00136">
    <property type="entry name" value="SUBTILASE_ASP"/>
    <property type="match status" value="1"/>
</dbReference>
<dbReference type="InterPro" id="IPR036852">
    <property type="entry name" value="Peptidase_S8/S53_dom_sf"/>
</dbReference>
<feature type="active site" description="Charge relay system" evidence="9">
    <location>
        <position position="318"/>
    </location>
</feature>
<keyword evidence="6 9" id="KW-0378">Hydrolase</keyword>
<dbReference type="InterPro" id="IPR023827">
    <property type="entry name" value="Peptidase_S8_Asp-AS"/>
</dbReference>
<dbReference type="EMBL" id="PYAV01000004">
    <property type="protein sequence ID" value="PSL48438.1"/>
    <property type="molecule type" value="Genomic_DNA"/>
</dbReference>
<reference evidence="13 14" key="1">
    <citation type="submission" date="2018-03" db="EMBL/GenBank/DDBJ databases">
        <title>Genomic Encyclopedia of Type Strains, Phase III (KMG-III): the genomes of soil and plant-associated and newly described type strains.</title>
        <authorList>
            <person name="Whitman W."/>
        </authorList>
    </citation>
    <scope>NUCLEOTIDE SEQUENCE [LARGE SCALE GENOMIC DNA]</scope>
    <source>
        <strain evidence="13 14">CGMCC 1.07653</strain>
    </source>
</reference>
<dbReference type="PRINTS" id="PR00723">
    <property type="entry name" value="SUBTILISIN"/>
</dbReference>
<dbReference type="PROSITE" id="PS51892">
    <property type="entry name" value="SUBTILASE"/>
    <property type="match status" value="1"/>
</dbReference>
<evidence type="ECO:0000256" key="6">
    <source>
        <dbReference type="ARBA" id="ARBA00022801"/>
    </source>
</evidence>
<dbReference type="Pfam" id="PF00082">
    <property type="entry name" value="Peptidase_S8"/>
    <property type="match status" value="1"/>
</dbReference>
<keyword evidence="8" id="KW-0106">Calcium</keyword>
<dbReference type="InterPro" id="IPR023828">
    <property type="entry name" value="Peptidase_S8_Ser-AS"/>
</dbReference>
<dbReference type="AlphaFoldDB" id="A0A2P8HQF2"/>
<evidence type="ECO:0000256" key="5">
    <source>
        <dbReference type="ARBA" id="ARBA00022670"/>
    </source>
</evidence>
<evidence type="ECO:0000313" key="13">
    <source>
        <dbReference type="EMBL" id="PSL48438.1"/>
    </source>
</evidence>
<evidence type="ECO:0000256" key="2">
    <source>
        <dbReference type="ARBA" id="ARBA00004613"/>
    </source>
</evidence>
<evidence type="ECO:0000259" key="12">
    <source>
        <dbReference type="Pfam" id="PF00082"/>
    </source>
</evidence>
<dbReference type="GO" id="GO:0004252">
    <property type="term" value="F:serine-type endopeptidase activity"/>
    <property type="evidence" value="ECO:0007669"/>
    <property type="project" value="UniProtKB-UniRule"/>
</dbReference>
<feature type="chain" id="PRO_5039134207" evidence="11">
    <location>
        <begin position="21"/>
        <end position="477"/>
    </location>
</feature>
<keyword evidence="5 9" id="KW-0645">Protease</keyword>
<keyword evidence="7 9" id="KW-0720">Serine protease</keyword>
<feature type="active site" description="Charge relay system" evidence="9">
    <location>
        <position position="128"/>
    </location>
</feature>
<evidence type="ECO:0000256" key="7">
    <source>
        <dbReference type="ARBA" id="ARBA00022825"/>
    </source>
</evidence>
<evidence type="ECO:0000256" key="8">
    <source>
        <dbReference type="ARBA" id="ARBA00022837"/>
    </source>
</evidence>
<dbReference type="Proteomes" id="UP000242310">
    <property type="component" value="Unassembled WGS sequence"/>
</dbReference>
<keyword evidence="11" id="KW-0732">Signal</keyword>
<dbReference type="InterPro" id="IPR000209">
    <property type="entry name" value="Peptidase_S8/S53_dom"/>
</dbReference>
<dbReference type="SUPFAM" id="SSF52743">
    <property type="entry name" value="Subtilisin-like"/>
    <property type="match status" value="1"/>
</dbReference>
<evidence type="ECO:0000313" key="14">
    <source>
        <dbReference type="Proteomes" id="UP000242310"/>
    </source>
</evidence>
<feature type="signal peptide" evidence="11">
    <location>
        <begin position="1"/>
        <end position="20"/>
    </location>
</feature>
<name>A0A2P8HQF2_9BACI</name>
<dbReference type="GO" id="GO:0006508">
    <property type="term" value="P:proteolysis"/>
    <property type="evidence" value="ECO:0007669"/>
    <property type="project" value="UniProtKB-KW"/>
</dbReference>
<dbReference type="GO" id="GO:0005576">
    <property type="term" value="C:extracellular region"/>
    <property type="evidence" value="ECO:0007669"/>
    <property type="project" value="UniProtKB-SubCell"/>
</dbReference>
<dbReference type="Gene3D" id="3.40.50.200">
    <property type="entry name" value="Peptidase S8/S53 domain"/>
    <property type="match status" value="1"/>
</dbReference>
<accession>A0A2P8HQF2</accession>
<protein>
    <submittedName>
        <fullName evidence="13">Subtilase family protein</fullName>
    </submittedName>
</protein>
<keyword evidence="14" id="KW-1185">Reference proteome</keyword>
<dbReference type="OrthoDB" id="9798386at2"/>
<proteinExistence type="inferred from homology"/>
<evidence type="ECO:0000256" key="9">
    <source>
        <dbReference type="PROSITE-ProRule" id="PRU01240"/>
    </source>
</evidence>
<comment type="cofactor">
    <cofactor evidence="1">
        <name>Ca(2+)</name>
        <dbReference type="ChEBI" id="CHEBI:29108"/>
    </cofactor>
</comment>
<evidence type="ECO:0000256" key="3">
    <source>
        <dbReference type="ARBA" id="ARBA00011073"/>
    </source>
</evidence>
<feature type="domain" description="Peptidase S8/S53" evidence="12">
    <location>
        <begin position="122"/>
        <end position="348"/>
    </location>
</feature>
<evidence type="ECO:0000256" key="1">
    <source>
        <dbReference type="ARBA" id="ARBA00001913"/>
    </source>
</evidence>
<comment type="caution">
    <text evidence="13">The sequence shown here is derived from an EMBL/GenBank/DDBJ whole genome shotgun (WGS) entry which is preliminary data.</text>
</comment>
<evidence type="ECO:0000256" key="10">
    <source>
        <dbReference type="RuleBase" id="RU003355"/>
    </source>
</evidence>
<dbReference type="PANTHER" id="PTHR43806:SF11">
    <property type="entry name" value="CEREVISIN-RELATED"/>
    <property type="match status" value="1"/>
</dbReference>
<feature type="active site" description="Charge relay system" evidence="9">
    <location>
        <position position="162"/>
    </location>
</feature>
<dbReference type="InterPro" id="IPR015500">
    <property type="entry name" value="Peptidase_S8_subtilisin-rel"/>
</dbReference>
<dbReference type="PROSITE" id="PS00137">
    <property type="entry name" value="SUBTILASE_HIS"/>
    <property type="match status" value="1"/>
</dbReference>
<comment type="similarity">
    <text evidence="3 9 10">Belongs to the peptidase S8 family.</text>
</comment>
<dbReference type="InterPro" id="IPR050131">
    <property type="entry name" value="Peptidase_S8_subtilisin-like"/>
</dbReference>
<dbReference type="PROSITE" id="PS00138">
    <property type="entry name" value="SUBTILASE_SER"/>
    <property type="match status" value="1"/>
</dbReference>